<keyword evidence="2 3" id="KW-0040">ANK repeat</keyword>
<keyword evidence="1" id="KW-0677">Repeat</keyword>
<dbReference type="SMART" id="SM00248">
    <property type="entry name" value="ANK"/>
    <property type="match status" value="14"/>
</dbReference>
<dbReference type="Pfam" id="PF13857">
    <property type="entry name" value="Ank_5"/>
    <property type="match status" value="1"/>
</dbReference>
<feature type="repeat" description="ANK" evidence="3">
    <location>
        <begin position="369"/>
        <end position="405"/>
    </location>
</feature>
<dbReference type="OrthoDB" id="341259at2759"/>
<dbReference type="SUPFAM" id="SSF48403">
    <property type="entry name" value="Ankyrin repeat"/>
    <property type="match status" value="1"/>
</dbReference>
<keyword evidence="7" id="KW-1185">Reference proteome</keyword>
<dbReference type="SUPFAM" id="SSF54695">
    <property type="entry name" value="POZ domain"/>
    <property type="match status" value="1"/>
</dbReference>
<protein>
    <submittedName>
        <fullName evidence="6">Ankyrin repeat ph and sec7 domain containing protein secg-related</fullName>
    </submittedName>
</protein>
<feature type="coiled-coil region" evidence="4">
    <location>
        <begin position="595"/>
        <end position="622"/>
    </location>
</feature>
<accession>A0A9Q0LR32</accession>
<dbReference type="PROSITE" id="PS50088">
    <property type="entry name" value="ANK_REPEAT"/>
    <property type="match status" value="11"/>
</dbReference>
<dbReference type="InterPro" id="IPR002110">
    <property type="entry name" value="Ankyrin_rpt"/>
</dbReference>
<evidence type="ECO:0000256" key="3">
    <source>
        <dbReference type="PROSITE-ProRule" id="PRU00023"/>
    </source>
</evidence>
<reference evidence="6" key="1">
    <citation type="submission" date="2022-10" db="EMBL/GenBank/DDBJ databases">
        <title>Novel sulphate-reducing endosymbionts in the free-living metamonad Anaeramoeba.</title>
        <authorList>
            <person name="Jerlstrom-Hultqvist J."/>
            <person name="Cepicka I."/>
            <person name="Gallot-Lavallee L."/>
            <person name="Salas-Leiva D."/>
            <person name="Curtis B.A."/>
            <person name="Zahonova K."/>
            <person name="Pipaliya S."/>
            <person name="Dacks J."/>
            <person name="Roger A.J."/>
        </authorList>
    </citation>
    <scope>NUCLEOTIDE SEQUENCE</scope>
    <source>
        <strain evidence="6">BMAN</strain>
    </source>
</reference>
<dbReference type="SMART" id="SM00225">
    <property type="entry name" value="BTB"/>
    <property type="match status" value="1"/>
</dbReference>
<gene>
    <name evidence="6" type="ORF">M0811_06379</name>
</gene>
<dbReference type="Pfam" id="PF00023">
    <property type="entry name" value="Ank"/>
    <property type="match status" value="1"/>
</dbReference>
<feature type="repeat" description="ANK" evidence="3">
    <location>
        <begin position="38"/>
        <end position="73"/>
    </location>
</feature>
<dbReference type="Gene3D" id="1.25.40.20">
    <property type="entry name" value="Ankyrin repeat-containing domain"/>
    <property type="match status" value="6"/>
</dbReference>
<evidence type="ECO:0000313" key="7">
    <source>
        <dbReference type="Proteomes" id="UP001149090"/>
    </source>
</evidence>
<feature type="repeat" description="ANK" evidence="3">
    <location>
        <begin position="74"/>
        <end position="110"/>
    </location>
</feature>
<keyword evidence="4" id="KW-0175">Coiled coil</keyword>
<comment type="caution">
    <text evidence="6">The sequence shown here is derived from an EMBL/GenBank/DDBJ whole genome shotgun (WGS) entry which is preliminary data.</text>
</comment>
<feature type="domain" description="BTB" evidence="5">
    <location>
        <begin position="667"/>
        <end position="735"/>
    </location>
</feature>
<dbReference type="InterPro" id="IPR000210">
    <property type="entry name" value="BTB/POZ_dom"/>
</dbReference>
<dbReference type="AlphaFoldDB" id="A0A9Q0LR32"/>
<dbReference type="PROSITE" id="PS50097">
    <property type="entry name" value="BTB"/>
    <property type="match status" value="1"/>
</dbReference>
<feature type="repeat" description="ANK" evidence="3">
    <location>
        <begin position="331"/>
        <end position="367"/>
    </location>
</feature>
<feature type="repeat" description="ANK" evidence="3">
    <location>
        <begin position="406"/>
        <end position="442"/>
    </location>
</feature>
<dbReference type="EMBL" id="JAPDFW010000061">
    <property type="protein sequence ID" value="KAJ5076380.1"/>
    <property type="molecule type" value="Genomic_DNA"/>
</dbReference>
<organism evidence="6 7">
    <name type="scientific">Anaeramoeba ignava</name>
    <name type="common">Anaerobic marine amoeba</name>
    <dbReference type="NCBI Taxonomy" id="1746090"/>
    <lineage>
        <taxon>Eukaryota</taxon>
        <taxon>Metamonada</taxon>
        <taxon>Anaeramoebidae</taxon>
        <taxon>Anaeramoeba</taxon>
    </lineage>
</organism>
<evidence type="ECO:0000256" key="2">
    <source>
        <dbReference type="ARBA" id="ARBA00023043"/>
    </source>
</evidence>
<name>A0A9Q0LR32_ANAIG</name>
<dbReference type="Pfam" id="PF12796">
    <property type="entry name" value="Ank_2"/>
    <property type="match status" value="3"/>
</dbReference>
<dbReference type="InterPro" id="IPR011333">
    <property type="entry name" value="SKP1/BTB/POZ_sf"/>
</dbReference>
<feature type="repeat" description="ANK" evidence="3">
    <location>
        <begin position="298"/>
        <end position="330"/>
    </location>
</feature>
<dbReference type="PANTHER" id="PTHR24171">
    <property type="entry name" value="ANKYRIN REPEAT DOMAIN-CONTAINING PROTEIN 39-RELATED"/>
    <property type="match status" value="1"/>
</dbReference>
<dbReference type="InterPro" id="IPR036770">
    <property type="entry name" value="Ankyrin_rpt-contain_sf"/>
</dbReference>
<evidence type="ECO:0000256" key="1">
    <source>
        <dbReference type="ARBA" id="ARBA00022737"/>
    </source>
</evidence>
<dbReference type="PRINTS" id="PR01415">
    <property type="entry name" value="ANKYRIN"/>
</dbReference>
<feature type="repeat" description="ANK" evidence="3">
    <location>
        <begin position="185"/>
        <end position="221"/>
    </location>
</feature>
<evidence type="ECO:0000313" key="6">
    <source>
        <dbReference type="EMBL" id="KAJ5076380.1"/>
    </source>
</evidence>
<sequence length="765" mass="90265">MDQTTKNSNLLISCEKSSLSDIKLLIEQGANINSKNIYNQSVFHLACRNSNENSFEIIKYLIENNADVKSKANTNQTPLHYVCRYQQNENSLEIIKYLISKGVNINDRNNEDETPLHLACRYQQNENSFEIIKYLIENNADMKAKTKWDDTILHYVCRYQQHEKLLEIIQYLISKGVNINDRNNEDETPLHLACRYQQNENSFEIIKYLIENNADMKAKTKWDDTILHYICRYQQHEKLLEIIQYLLSKGATQTINSKNIHYETPLHYVCQYKQSKNSFEIMKYLISKGADTNISTVKGQTPLHYACRYNLIENIKLLVENGSDINKISTQNETVLHYVCRYQQNENSLEIIKYLISKGVDLNVQTKENYETPLNYACQYQQNEKSLEIIKYLVENGAHINGDNNVDEKPLHLVCRHQKKEKALEIAKFLLDNGANINTKTNFGNVTPLHFACEQNYSDLIIYLIKKGAETNAKAFIKQTPLQISIQKNNPKIIKLLIMNEANIFDLKASEITEEMIEFFPKIYSINEDLNKFDNNQSILQKFINICNRKPKLVVQIALNFLYTGFPDFDHFLQKIHSSIDYTNKLKQVEKEYQFAFYRRVRNEKEKKIDQLKKKRKKEMETEYDEKQFMEEFFKEMGFDSKWIELKKGRRGILKDLQKLYQNESTKDFTIICGEEEKGIKVHKLILIIRSELFKGMFLSVQDSSNQVHDYSGKSFETLNQLIYFLYHDEFNEKEINQEEFEDVKDYYQLNENSIIDFLLKDYNQ</sequence>
<feature type="repeat" description="ANK" evidence="3">
    <location>
        <begin position="261"/>
        <end position="297"/>
    </location>
</feature>
<dbReference type="CDD" id="cd18186">
    <property type="entry name" value="BTB_POZ_ZBTB_KLHL-like"/>
    <property type="match status" value="1"/>
</dbReference>
<dbReference type="Gene3D" id="3.30.710.10">
    <property type="entry name" value="Potassium Channel Kv1.1, Chain A"/>
    <property type="match status" value="1"/>
</dbReference>
<dbReference type="Pfam" id="PF00651">
    <property type="entry name" value="BTB"/>
    <property type="match status" value="1"/>
</dbReference>
<evidence type="ECO:0000256" key="4">
    <source>
        <dbReference type="SAM" id="Coils"/>
    </source>
</evidence>
<feature type="repeat" description="ANK" evidence="3">
    <location>
        <begin position="111"/>
        <end position="147"/>
    </location>
</feature>
<dbReference type="Proteomes" id="UP001149090">
    <property type="component" value="Unassembled WGS sequence"/>
</dbReference>
<evidence type="ECO:0000259" key="5">
    <source>
        <dbReference type="PROSITE" id="PS50097"/>
    </source>
</evidence>
<feature type="repeat" description="ANK" evidence="3">
    <location>
        <begin position="444"/>
        <end position="476"/>
    </location>
</feature>
<dbReference type="PROSITE" id="PS50297">
    <property type="entry name" value="ANK_REP_REGION"/>
    <property type="match status" value="7"/>
</dbReference>
<proteinExistence type="predicted"/>
<dbReference type="PANTHER" id="PTHR24171:SF9">
    <property type="entry name" value="ANKYRIN REPEAT DOMAIN-CONTAINING PROTEIN 39"/>
    <property type="match status" value="1"/>
</dbReference>
<feature type="repeat" description="ANK" evidence="3">
    <location>
        <begin position="148"/>
        <end position="184"/>
    </location>
</feature>